<accession>A0A560MHD0</accession>
<proteinExistence type="predicted"/>
<comment type="caution">
    <text evidence="1">The sequence shown here is derived from an EMBL/GenBank/DDBJ whole genome shotgun (WGS) entry which is preliminary data.</text>
</comment>
<sequence>MRYSELSNIGSKPLAASIRFQDVCAIPALPGLALIRISIANDGSLLFLFAEKAATKHLFETYQQGIGIFSRTRTQMPVRLHLVRMTSEKSQVVELPGLDLTAPFVDVFTDGRILIAGPRCEWRGENDFDLNGAIIQPSTGKVARMLLGDGISAVQVDDLGRIWVGYLDEGVFGNFGWGFRVGPKPIGAAGLVCFSDIGEKVWEFPTESSYSIADCYALNVSGADATAFFYTEFPICRIRGRFELTFHKTSLAGCHTLAVSETEALFSGQYRDAPDTAYLGKLSPERLSDVRRLRMLMPDGSARSGGHLLARGKSLYQSSVKNAD</sequence>
<keyword evidence="2" id="KW-1185">Reference proteome</keyword>
<dbReference type="EMBL" id="VITY01000001">
    <property type="protein sequence ID" value="TWC06714.1"/>
    <property type="molecule type" value="Genomic_DNA"/>
</dbReference>
<evidence type="ECO:0000313" key="2">
    <source>
        <dbReference type="Proteomes" id="UP000321304"/>
    </source>
</evidence>
<protein>
    <submittedName>
        <fullName evidence="1">Uncharacterized protein</fullName>
    </submittedName>
</protein>
<dbReference type="Proteomes" id="UP000321304">
    <property type="component" value="Unassembled WGS sequence"/>
</dbReference>
<dbReference type="AlphaFoldDB" id="A0A560MHD0"/>
<reference evidence="1 2" key="1">
    <citation type="submission" date="2019-06" db="EMBL/GenBank/DDBJ databases">
        <title>Genomic Encyclopedia of Type Strains, Phase IV (KMG-V): Genome sequencing to study the core and pangenomes of soil and plant-associated prokaryotes.</title>
        <authorList>
            <person name="Whitman W."/>
        </authorList>
    </citation>
    <scope>NUCLEOTIDE SEQUENCE [LARGE SCALE GENOMIC DNA]</scope>
    <source>
        <strain evidence="1 2">BR 10355</strain>
    </source>
</reference>
<gene>
    <name evidence="1" type="ORF">FBZ93_1011</name>
</gene>
<organism evidence="1 2">
    <name type="scientific">Bradyrhizobium macuxiense</name>
    <dbReference type="NCBI Taxonomy" id="1755647"/>
    <lineage>
        <taxon>Bacteria</taxon>
        <taxon>Pseudomonadati</taxon>
        <taxon>Pseudomonadota</taxon>
        <taxon>Alphaproteobacteria</taxon>
        <taxon>Hyphomicrobiales</taxon>
        <taxon>Nitrobacteraceae</taxon>
        <taxon>Bradyrhizobium</taxon>
    </lineage>
</organism>
<evidence type="ECO:0000313" key="1">
    <source>
        <dbReference type="EMBL" id="TWC06714.1"/>
    </source>
</evidence>
<name>A0A560MHD0_9BRAD</name>